<dbReference type="Pfam" id="PF01128">
    <property type="entry name" value="IspD"/>
    <property type="match status" value="1"/>
</dbReference>
<dbReference type="GO" id="GO:0050518">
    <property type="term" value="F:2-C-methyl-D-erythritol 4-phosphate cytidylyltransferase activity"/>
    <property type="evidence" value="ECO:0007669"/>
    <property type="project" value="UniProtKB-EC"/>
</dbReference>
<keyword evidence="4" id="KW-0808">Transferase</keyword>
<evidence type="ECO:0000256" key="1">
    <source>
        <dbReference type="ARBA" id="ARBA00004787"/>
    </source>
</evidence>
<organism evidence="7">
    <name type="scientific">marine metagenome</name>
    <dbReference type="NCBI Taxonomy" id="408172"/>
    <lineage>
        <taxon>unclassified sequences</taxon>
        <taxon>metagenomes</taxon>
        <taxon>ecological metagenomes</taxon>
    </lineage>
</organism>
<sequence length="231" mass="24649">VKVGAIIAAAGEGKRFITESDDPKKQFAELGGEPLFLRSASSFLESPIIDETVVAVPAGDVEKCNQLLGKGSNGNILVIPGGEQRQESVYNAFSQIRERVEVVVIHDAARPFLQGEWIEKTVELAGTYDGAIVAIPAADTLKVSDNGLINRTMDRSTVWQAQTPQTFAVGILDKAFEHSLTHGIVATDEAQLVETVGGRIAIVEGSSFNIKITTRNDLTLAEAILSIGAYG</sequence>
<dbReference type="InterPro" id="IPR029044">
    <property type="entry name" value="Nucleotide-diphossugar_trans"/>
</dbReference>
<keyword evidence="6" id="KW-0414">Isoprene biosynthesis</keyword>
<keyword evidence="5" id="KW-0548">Nucleotidyltransferase</keyword>
<proteinExistence type="inferred from homology"/>
<evidence type="ECO:0000313" key="7">
    <source>
        <dbReference type="EMBL" id="SUZ73690.1"/>
    </source>
</evidence>
<dbReference type="InterPro" id="IPR018294">
    <property type="entry name" value="ISPD_synthase_CS"/>
</dbReference>
<dbReference type="AlphaFoldDB" id="A0A381Q3N3"/>
<dbReference type="InterPro" id="IPR034683">
    <property type="entry name" value="IspD/TarI"/>
</dbReference>
<dbReference type="NCBIfam" id="TIGR00453">
    <property type="entry name" value="ispD"/>
    <property type="match status" value="1"/>
</dbReference>
<comment type="pathway">
    <text evidence="1">Isoprenoid biosynthesis; isopentenyl diphosphate biosynthesis via DXP pathway; isopentenyl diphosphate from 1-deoxy-D-xylulose 5-phosphate: step 2/6.</text>
</comment>
<dbReference type="Gene3D" id="3.90.550.10">
    <property type="entry name" value="Spore Coat Polysaccharide Biosynthesis Protein SpsA, Chain A"/>
    <property type="match status" value="1"/>
</dbReference>
<protein>
    <recommendedName>
        <fullName evidence="3">2-C-methyl-D-erythritol 4-phosphate cytidylyltransferase</fullName>
        <ecNumber evidence="3">2.7.7.60</ecNumber>
    </recommendedName>
</protein>
<evidence type="ECO:0000256" key="5">
    <source>
        <dbReference type="ARBA" id="ARBA00022695"/>
    </source>
</evidence>
<evidence type="ECO:0000256" key="4">
    <source>
        <dbReference type="ARBA" id="ARBA00022679"/>
    </source>
</evidence>
<dbReference type="CDD" id="cd02516">
    <property type="entry name" value="CDP-ME_synthetase"/>
    <property type="match status" value="1"/>
</dbReference>
<comment type="similarity">
    <text evidence="2">Belongs to the IspD/TarI cytidylyltransferase family. IspD subfamily.</text>
</comment>
<name>A0A381Q3N3_9ZZZZ</name>
<dbReference type="UniPathway" id="UPA00056">
    <property type="reaction ID" value="UER00093"/>
</dbReference>
<reference evidence="7" key="1">
    <citation type="submission" date="2018-05" db="EMBL/GenBank/DDBJ databases">
        <authorList>
            <person name="Lanie J.A."/>
            <person name="Ng W.-L."/>
            <person name="Kazmierczak K.M."/>
            <person name="Andrzejewski T.M."/>
            <person name="Davidsen T.M."/>
            <person name="Wayne K.J."/>
            <person name="Tettelin H."/>
            <person name="Glass J.I."/>
            <person name="Rusch D."/>
            <person name="Podicherti R."/>
            <person name="Tsui H.-C.T."/>
            <person name="Winkler M.E."/>
        </authorList>
    </citation>
    <scope>NUCLEOTIDE SEQUENCE</scope>
</reference>
<dbReference type="GO" id="GO:0019288">
    <property type="term" value="P:isopentenyl diphosphate biosynthetic process, methylerythritol 4-phosphate pathway"/>
    <property type="evidence" value="ECO:0007669"/>
    <property type="project" value="UniProtKB-UniPathway"/>
</dbReference>
<dbReference type="PROSITE" id="PS01295">
    <property type="entry name" value="ISPD"/>
    <property type="match status" value="1"/>
</dbReference>
<dbReference type="EC" id="2.7.7.60" evidence="3"/>
<accession>A0A381Q3N3</accession>
<dbReference type="FunFam" id="3.90.550.10:FF:000003">
    <property type="entry name" value="2-C-methyl-D-erythritol 4-phosphate cytidylyltransferase"/>
    <property type="match status" value="1"/>
</dbReference>
<evidence type="ECO:0000256" key="2">
    <source>
        <dbReference type="ARBA" id="ARBA00009789"/>
    </source>
</evidence>
<feature type="non-terminal residue" evidence="7">
    <location>
        <position position="1"/>
    </location>
</feature>
<dbReference type="PANTHER" id="PTHR32125:SF4">
    <property type="entry name" value="2-C-METHYL-D-ERYTHRITOL 4-PHOSPHATE CYTIDYLYLTRANSFERASE, CHLOROPLASTIC"/>
    <property type="match status" value="1"/>
</dbReference>
<gene>
    <name evidence="7" type="ORF">METZ01_LOCUS26544</name>
</gene>
<dbReference type="EMBL" id="UINC01001186">
    <property type="protein sequence ID" value="SUZ73690.1"/>
    <property type="molecule type" value="Genomic_DNA"/>
</dbReference>
<dbReference type="PANTHER" id="PTHR32125">
    <property type="entry name" value="2-C-METHYL-D-ERYTHRITOL 4-PHOSPHATE CYTIDYLYLTRANSFERASE, CHLOROPLASTIC"/>
    <property type="match status" value="1"/>
</dbReference>
<dbReference type="SUPFAM" id="SSF53448">
    <property type="entry name" value="Nucleotide-diphospho-sugar transferases"/>
    <property type="match status" value="1"/>
</dbReference>
<dbReference type="InterPro" id="IPR050088">
    <property type="entry name" value="IspD/TarI_cytidylyltransf_bact"/>
</dbReference>
<dbReference type="HAMAP" id="MF_00108">
    <property type="entry name" value="IspD"/>
    <property type="match status" value="1"/>
</dbReference>
<evidence type="ECO:0000256" key="6">
    <source>
        <dbReference type="ARBA" id="ARBA00023229"/>
    </source>
</evidence>
<dbReference type="InterPro" id="IPR001228">
    <property type="entry name" value="IspD"/>
</dbReference>
<evidence type="ECO:0000256" key="3">
    <source>
        <dbReference type="ARBA" id="ARBA00012526"/>
    </source>
</evidence>